<feature type="region of interest" description="Disordered" evidence="3">
    <location>
        <begin position="151"/>
        <end position="330"/>
    </location>
</feature>
<dbReference type="EMBL" id="OU963902">
    <property type="protein sequence ID" value="CAH0407739.1"/>
    <property type="molecule type" value="Genomic_DNA"/>
</dbReference>
<feature type="compositionally biased region" description="Low complexity" evidence="3">
    <location>
        <begin position="319"/>
        <end position="330"/>
    </location>
</feature>
<feature type="compositionally biased region" description="Low complexity" evidence="3">
    <location>
        <begin position="223"/>
        <end position="238"/>
    </location>
</feature>
<feature type="signal peptide" evidence="4">
    <location>
        <begin position="1"/>
        <end position="35"/>
    </location>
</feature>
<protein>
    <submittedName>
        <fullName evidence="5">Uncharacterized protein</fullName>
    </submittedName>
</protein>
<feature type="compositionally biased region" description="Low complexity" evidence="3">
    <location>
        <begin position="252"/>
        <end position="281"/>
    </location>
</feature>
<name>A0ABN8BJS5_CHISP</name>
<feature type="compositionally biased region" description="Polar residues" evidence="3">
    <location>
        <begin position="287"/>
        <end position="318"/>
    </location>
</feature>
<dbReference type="Pfam" id="PF00379">
    <property type="entry name" value="Chitin_bind_4"/>
    <property type="match status" value="1"/>
</dbReference>
<sequence length="330" mass="34234">MKSGDVTLQSFSERKTVKMFLKLALLCSVLSCVRAAPASTDVVPLEKQQPTVIPIVSQSEELESNGTFKFSYETGNGIKREEISYEKVIPKARSAGSEEGGENDESNEIHVQQGSYSYVAPDGTVISLKYIADENGFRPVGDHIPRAPVLVPQSLAGNSEKSGRALKPDTKKAESANVSPNSAKSEPLVAPKEVASKDSSPLTPETSPVASEESNPKNSKVMSSSAVEEPKAAAPVEATTIPEASSKAVVPEATETALSTTAVSSAEVSSSVETASTTEAAFGSKSAAEQSSPKTNSLEQSISAESVTSGGVTLSGDVSNESASLSTNSS</sequence>
<proteinExistence type="predicted"/>
<dbReference type="InterPro" id="IPR031311">
    <property type="entry name" value="CHIT_BIND_RR_consensus"/>
</dbReference>
<evidence type="ECO:0000256" key="3">
    <source>
        <dbReference type="SAM" id="MobiDB-lite"/>
    </source>
</evidence>
<dbReference type="InterPro" id="IPR050468">
    <property type="entry name" value="Cuticle_Struct_Prot"/>
</dbReference>
<dbReference type="PANTHER" id="PTHR10380:SF173">
    <property type="entry name" value="CUTICULAR PROTEIN 47EF, ISOFORM C-RELATED"/>
    <property type="match status" value="1"/>
</dbReference>
<evidence type="ECO:0000313" key="5">
    <source>
        <dbReference type="EMBL" id="CAH0407739.1"/>
    </source>
</evidence>
<evidence type="ECO:0000256" key="2">
    <source>
        <dbReference type="ARBA" id="ARBA00022729"/>
    </source>
</evidence>
<dbReference type="Proteomes" id="UP001153292">
    <property type="component" value="Chromosome 9"/>
</dbReference>
<accession>A0ABN8BJS5</accession>
<keyword evidence="6" id="KW-1185">Reference proteome</keyword>
<keyword evidence="1" id="KW-0193">Cuticle</keyword>
<dbReference type="InterPro" id="IPR000618">
    <property type="entry name" value="Insect_cuticle"/>
</dbReference>
<dbReference type="PROSITE" id="PS00233">
    <property type="entry name" value="CHIT_BIND_RR_1"/>
    <property type="match status" value="1"/>
</dbReference>
<feature type="chain" id="PRO_5046141913" evidence="4">
    <location>
        <begin position="36"/>
        <end position="330"/>
    </location>
</feature>
<gene>
    <name evidence="5" type="ORF">CHILSU_LOCUS11142</name>
</gene>
<dbReference type="PANTHER" id="PTHR10380">
    <property type="entry name" value="CUTICLE PROTEIN"/>
    <property type="match status" value="1"/>
</dbReference>
<evidence type="ECO:0000256" key="1">
    <source>
        <dbReference type="ARBA" id="ARBA00022460"/>
    </source>
</evidence>
<keyword evidence="2 4" id="KW-0732">Signal</keyword>
<feature type="compositionally biased region" description="Polar residues" evidence="3">
    <location>
        <begin position="197"/>
        <end position="222"/>
    </location>
</feature>
<reference evidence="5" key="1">
    <citation type="submission" date="2021-12" db="EMBL/GenBank/DDBJ databases">
        <authorList>
            <person name="King R."/>
        </authorList>
    </citation>
    <scope>NUCLEOTIDE SEQUENCE</scope>
</reference>
<evidence type="ECO:0000256" key="4">
    <source>
        <dbReference type="SAM" id="SignalP"/>
    </source>
</evidence>
<feature type="compositionally biased region" description="Basic and acidic residues" evidence="3">
    <location>
        <begin position="161"/>
        <end position="174"/>
    </location>
</feature>
<organism evidence="5 6">
    <name type="scientific">Chilo suppressalis</name>
    <name type="common">Asiatic rice borer moth</name>
    <dbReference type="NCBI Taxonomy" id="168631"/>
    <lineage>
        <taxon>Eukaryota</taxon>
        <taxon>Metazoa</taxon>
        <taxon>Ecdysozoa</taxon>
        <taxon>Arthropoda</taxon>
        <taxon>Hexapoda</taxon>
        <taxon>Insecta</taxon>
        <taxon>Pterygota</taxon>
        <taxon>Neoptera</taxon>
        <taxon>Endopterygota</taxon>
        <taxon>Lepidoptera</taxon>
        <taxon>Glossata</taxon>
        <taxon>Ditrysia</taxon>
        <taxon>Pyraloidea</taxon>
        <taxon>Crambidae</taxon>
        <taxon>Crambinae</taxon>
        <taxon>Chilo</taxon>
    </lineage>
</organism>
<evidence type="ECO:0000313" key="6">
    <source>
        <dbReference type="Proteomes" id="UP001153292"/>
    </source>
</evidence>